<feature type="non-terminal residue" evidence="2">
    <location>
        <position position="70"/>
    </location>
</feature>
<sequence>MRQAGVQKARATLRHATQQARASKAETRVKKQRAEALCKERHGRLGLYDKRDRRIDIVASIGTWAGTGAR</sequence>
<organism evidence="2 3">
    <name type="scientific">Ilex paraguariensis</name>
    <name type="common">yerba mate</name>
    <dbReference type="NCBI Taxonomy" id="185542"/>
    <lineage>
        <taxon>Eukaryota</taxon>
        <taxon>Viridiplantae</taxon>
        <taxon>Streptophyta</taxon>
        <taxon>Embryophyta</taxon>
        <taxon>Tracheophyta</taxon>
        <taxon>Spermatophyta</taxon>
        <taxon>Magnoliopsida</taxon>
        <taxon>eudicotyledons</taxon>
        <taxon>Gunneridae</taxon>
        <taxon>Pentapetalae</taxon>
        <taxon>asterids</taxon>
        <taxon>campanulids</taxon>
        <taxon>Aquifoliales</taxon>
        <taxon>Aquifoliaceae</taxon>
        <taxon>Ilex</taxon>
    </lineage>
</organism>
<dbReference type="EMBL" id="CAUOFW020004847">
    <property type="protein sequence ID" value="CAK9167506.1"/>
    <property type="molecule type" value="Genomic_DNA"/>
</dbReference>
<evidence type="ECO:0000313" key="3">
    <source>
        <dbReference type="Proteomes" id="UP001642360"/>
    </source>
</evidence>
<dbReference type="Proteomes" id="UP001642360">
    <property type="component" value="Unassembled WGS sequence"/>
</dbReference>
<protein>
    <submittedName>
        <fullName evidence="2">Uncharacterized protein</fullName>
    </submittedName>
</protein>
<evidence type="ECO:0000256" key="1">
    <source>
        <dbReference type="SAM" id="MobiDB-lite"/>
    </source>
</evidence>
<gene>
    <name evidence="2" type="ORF">ILEXP_LOCUS36782</name>
</gene>
<keyword evidence="3" id="KW-1185">Reference proteome</keyword>
<reference evidence="2 3" key="1">
    <citation type="submission" date="2024-02" db="EMBL/GenBank/DDBJ databases">
        <authorList>
            <person name="Vignale AGUSTIN F."/>
            <person name="Sosa J E."/>
            <person name="Modenutti C."/>
        </authorList>
    </citation>
    <scope>NUCLEOTIDE SEQUENCE [LARGE SCALE GENOMIC DNA]</scope>
</reference>
<evidence type="ECO:0000313" key="2">
    <source>
        <dbReference type="EMBL" id="CAK9167506.1"/>
    </source>
</evidence>
<feature type="region of interest" description="Disordered" evidence="1">
    <location>
        <begin position="1"/>
        <end position="28"/>
    </location>
</feature>
<dbReference type="AlphaFoldDB" id="A0ABC8TI26"/>
<name>A0ABC8TI26_9AQUA</name>
<accession>A0ABC8TI26</accession>
<proteinExistence type="predicted"/>
<comment type="caution">
    <text evidence="2">The sequence shown here is derived from an EMBL/GenBank/DDBJ whole genome shotgun (WGS) entry which is preliminary data.</text>
</comment>